<keyword evidence="4" id="KW-0812">Transmembrane</keyword>
<dbReference type="Gene3D" id="2.40.170.20">
    <property type="entry name" value="TonB-dependent receptor, beta-barrel domain"/>
    <property type="match status" value="1"/>
</dbReference>
<evidence type="ECO:0000313" key="10">
    <source>
        <dbReference type="EMBL" id="MFN2975469.1"/>
    </source>
</evidence>
<dbReference type="SUPFAM" id="SSF49464">
    <property type="entry name" value="Carboxypeptidase regulatory domain-like"/>
    <property type="match status" value="1"/>
</dbReference>
<sequence>MFVPNSSSSKKGFLSSGRAMLLASAAVVAFAPAAHAQFRASITGTITDPSGAVVPGAQVTLHDNQTGKTLTSTSNEAGVYNFNALPPNTFTLTATMAGFTTKTINNLTITPEQANNINVQLLISSSNTTVDVSADAVSPLETATASISGTISANEIQHLPTAGHDIYQLAQLAPGAFGDGQRSGSGGTNTLPGQQGPGGSSSTQGIFATENGAQVLGNGGQYETNGFSIDGISTTSAVWGGTAIITPNADSVDNLKITTNGYDAEFGRFSGTNLQVTTKSGTNQFHGSAFFRAVRPGLNAFNRYNGPGSLAPFALGPGVANNNVNRAAAHGLVRDTARYNDIGGSIGGPILKDKIFAFFAYETIRNNSTSVQNFWYQTPQFLALAPSGSIANRYTTTTGTNLVGTNTQITSTCAAAGLTEGQGCQTVNGGIDIGSPLRTARGTQDPTYVSTSQPGIGGGLDGVPDLVHIQSSTPQSITQVQYNGRMDADVTQKDHLAFTIYWQPASTDNINGPAYAYNTYHHTQINEALALIYNHTFSSTLLNEARVNAAGWRWNELADNPGVQFGLTRTSINTPGITNSGSDQFVQQGTAGPSHLNQWTFGYKDVATKIIRTHSIKFGGDATQLHYLQDALGAARPNFQFSNIWTFLNDAPFGESGQFNRFTGVPFDNRFDMRQWITGAFVQDDWKATPNLTLNMGVRYNYFDSLYSKQNNLPHVVFGSGASTFTGLSLVRGGNAWVPQKYNFGPQFGFAYNPEMFNHKVVVRGGYGLNYNQLEIALSANLSNNAGDSVTPNFVGTPQAADARIIYSLPQDLTQIFGFAPNPNTVTNYGANGLPTSTGLRLTTIPYHNKTQQVHHYSLEVQGDLGHQMVASVTYQGSAARHLVYHEDLYTRGAFLGQAFNPQINYVESFSDNGQSNYNALILDLKHNMAHNFSVDASYTWAKSMDDNSGPYTMDPYSYNPVYLRARSDFNVNNALKIFGVYSPKLYYGDNRIMKVLANGFNISGIYNLHSGFPWTPTVNYGTQAYYVGSGYSTLRPTRYLGGAGHSTSNRAFMSTGLSPNFPNGGAAYYASYSASQLQPSAFPNLPTFFPVPGVSRNALNGPHYQDLDATLTKSFGLPNKYLGERTGLEFRVDAFNVLNITNLSPNIDSVITDSGFGVSTGGLAGRQVQLQARISF</sequence>
<dbReference type="Pfam" id="PF13620">
    <property type="entry name" value="CarboxypepD_reg"/>
    <property type="match status" value="1"/>
</dbReference>
<keyword evidence="8" id="KW-0732">Signal</keyword>
<gene>
    <name evidence="10" type="ORF">ACK2TP_06820</name>
</gene>
<comment type="subcellular location">
    <subcellularLocation>
        <location evidence="1">Cell outer membrane</location>
        <topology evidence="1">Multi-pass membrane protein</topology>
    </subcellularLocation>
</comment>
<protein>
    <submittedName>
        <fullName evidence="10">TonB-dependent receptor domain-containing protein</fullName>
    </submittedName>
</protein>
<dbReference type="InterPro" id="IPR036942">
    <property type="entry name" value="Beta-barrel_TonB_sf"/>
</dbReference>
<dbReference type="PANTHER" id="PTHR30069:SF46">
    <property type="entry name" value="OAR PROTEIN"/>
    <property type="match status" value="1"/>
</dbReference>
<dbReference type="EMBL" id="JBJYXY010000001">
    <property type="protein sequence ID" value="MFN2975469.1"/>
    <property type="molecule type" value="Genomic_DNA"/>
</dbReference>
<dbReference type="InterPro" id="IPR039426">
    <property type="entry name" value="TonB-dep_rcpt-like"/>
</dbReference>
<keyword evidence="2" id="KW-0813">Transport</keyword>
<dbReference type="InterPro" id="IPR057601">
    <property type="entry name" value="Oar-like_b-barrel"/>
</dbReference>
<keyword evidence="5" id="KW-0472">Membrane</keyword>
<evidence type="ECO:0000256" key="3">
    <source>
        <dbReference type="ARBA" id="ARBA00022452"/>
    </source>
</evidence>
<dbReference type="Pfam" id="PF25183">
    <property type="entry name" value="OMP_b-brl_4"/>
    <property type="match status" value="1"/>
</dbReference>
<comment type="caution">
    <text evidence="10">The sequence shown here is derived from an EMBL/GenBank/DDBJ whole genome shotgun (WGS) entry which is preliminary data.</text>
</comment>
<feature type="domain" description="TonB-dependent transporter Oar-like beta-barrel" evidence="9">
    <location>
        <begin position="277"/>
        <end position="1170"/>
    </location>
</feature>
<evidence type="ECO:0000256" key="8">
    <source>
        <dbReference type="SAM" id="SignalP"/>
    </source>
</evidence>
<keyword evidence="11" id="KW-1185">Reference proteome</keyword>
<proteinExistence type="predicted"/>
<evidence type="ECO:0000256" key="5">
    <source>
        <dbReference type="ARBA" id="ARBA00023136"/>
    </source>
</evidence>
<dbReference type="Proteomes" id="UP001634747">
    <property type="component" value="Unassembled WGS sequence"/>
</dbReference>
<evidence type="ECO:0000256" key="6">
    <source>
        <dbReference type="ARBA" id="ARBA00023237"/>
    </source>
</evidence>
<evidence type="ECO:0000259" key="9">
    <source>
        <dbReference type="Pfam" id="PF25183"/>
    </source>
</evidence>
<accession>A0ABW9KI43</accession>
<organism evidence="10 11">
    <name type="scientific">Terriglobus aquaticus</name>
    <dbReference type="NCBI Taxonomy" id="940139"/>
    <lineage>
        <taxon>Bacteria</taxon>
        <taxon>Pseudomonadati</taxon>
        <taxon>Acidobacteriota</taxon>
        <taxon>Terriglobia</taxon>
        <taxon>Terriglobales</taxon>
        <taxon>Acidobacteriaceae</taxon>
        <taxon>Terriglobus</taxon>
    </lineage>
</organism>
<dbReference type="RefSeq" id="WP_263413007.1">
    <property type="nucleotide sequence ID" value="NZ_BAABBH010000001.1"/>
</dbReference>
<evidence type="ECO:0000256" key="4">
    <source>
        <dbReference type="ARBA" id="ARBA00022692"/>
    </source>
</evidence>
<name>A0ABW9KI43_9BACT</name>
<feature type="region of interest" description="Disordered" evidence="7">
    <location>
        <begin position="177"/>
        <end position="206"/>
    </location>
</feature>
<dbReference type="Gene3D" id="2.60.40.1120">
    <property type="entry name" value="Carboxypeptidase-like, regulatory domain"/>
    <property type="match status" value="1"/>
</dbReference>
<reference evidence="10 11" key="1">
    <citation type="submission" date="2024-12" db="EMBL/GenBank/DDBJ databases">
        <authorList>
            <person name="Lee Y."/>
        </authorList>
    </citation>
    <scope>NUCLEOTIDE SEQUENCE [LARGE SCALE GENOMIC DNA]</scope>
    <source>
        <strain evidence="10 11">03SUJ4</strain>
    </source>
</reference>
<feature type="chain" id="PRO_5046010211" evidence="8">
    <location>
        <begin position="37"/>
        <end position="1177"/>
    </location>
</feature>
<evidence type="ECO:0000256" key="1">
    <source>
        <dbReference type="ARBA" id="ARBA00004571"/>
    </source>
</evidence>
<dbReference type="InterPro" id="IPR008969">
    <property type="entry name" value="CarboxyPept-like_regulatory"/>
</dbReference>
<keyword evidence="6" id="KW-0998">Cell outer membrane</keyword>
<dbReference type="PANTHER" id="PTHR30069">
    <property type="entry name" value="TONB-DEPENDENT OUTER MEMBRANE RECEPTOR"/>
    <property type="match status" value="1"/>
</dbReference>
<feature type="compositionally biased region" description="Gly residues" evidence="7">
    <location>
        <begin position="177"/>
        <end position="187"/>
    </location>
</feature>
<evidence type="ECO:0000313" key="11">
    <source>
        <dbReference type="Proteomes" id="UP001634747"/>
    </source>
</evidence>
<evidence type="ECO:0000256" key="7">
    <source>
        <dbReference type="SAM" id="MobiDB-lite"/>
    </source>
</evidence>
<evidence type="ECO:0000256" key="2">
    <source>
        <dbReference type="ARBA" id="ARBA00022448"/>
    </source>
</evidence>
<keyword evidence="3" id="KW-1134">Transmembrane beta strand</keyword>
<dbReference type="SUPFAM" id="SSF56935">
    <property type="entry name" value="Porins"/>
    <property type="match status" value="1"/>
</dbReference>
<feature type="signal peptide" evidence="8">
    <location>
        <begin position="1"/>
        <end position="36"/>
    </location>
</feature>
<keyword evidence="10" id="KW-0675">Receptor</keyword>